<dbReference type="SUPFAM" id="SSF53448">
    <property type="entry name" value="Nucleotide-diphospho-sugar transferases"/>
    <property type="match status" value="1"/>
</dbReference>
<dbReference type="InterPro" id="IPR007267">
    <property type="entry name" value="GtrA_DPMS_TM"/>
</dbReference>
<evidence type="ECO:0000256" key="2">
    <source>
        <dbReference type="ARBA" id="ARBA00006739"/>
    </source>
</evidence>
<feature type="transmembrane region" description="Helical" evidence="8">
    <location>
        <begin position="262"/>
        <end position="282"/>
    </location>
</feature>
<dbReference type="InterPro" id="IPR029044">
    <property type="entry name" value="Nucleotide-diphossugar_trans"/>
</dbReference>
<dbReference type="Pfam" id="PF00535">
    <property type="entry name" value="Glycos_transf_2"/>
    <property type="match status" value="1"/>
</dbReference>
<proteinExistence type="inferred from homology"/>
<evidence type="ECO:0000256" key="4">
    <source>
        <dbReference type="ARBA" id="ARBA00022679"/>
    </source>
</evidence>
<evidence type="ECO:0000256" key="6">
    <source>
        <dbReference type="ARBA" id="ARBA00022989"/>
    </source>
</evidence>
<evidence type="ECO:0000256" key="5">
    <source>
        <dbReference type="ARBA" id="ARBA00022692"/>
    </source>
</evidence>
<keyword evidence="4 11" id="KW-0808">Transferase</keyword>
<dbReference type="PANTHER" id="PTHR43398:SF1">
    <property type="entry name" value="DOLICHOL-PHOSPHATE MANNOSYLTRANSFERASE SUBUNIT 1"/>
    <property type="match status" value="1"/>
</dbReference>
<dbReference type="GO" id="GO:0016020">
    <property type="term" value="C:membrane"/>
    <property type="evidence" value="ECO:0007669"/>
    <property type="project" value="UniProtKB-SubCell"/>
</dbReference>
<feature type="transmembrane region" description="Helical" evidence="8">
    <location>
        <begin position="329"/>
        <end position="347"/>
    </location>
</feature>
<evidence type="ECO:0000256" key="3">
    <source>
        <dbReference type="ARBA" id="ARBA00022676"/>
    </source>
</evidence>
<dbReference type="RefSeq" id="WP_011641539.1">
    <property type="nucleotide sequence ID" value="NC_008346.1"/>
</dbReference>
<dbReference type="PANTHER" id="PTHR43398">
    <property type="entry name" value="DOLICHOL-PHOSPHATE MANNOSYLTRANSFERASE SUBUNIT 1"/>
    <property type="match status" value="1"/>
</dbReference>
<dbReference type="GO" id="GO:0035269">
    <property type="term" value="P:protein O-linked glycosylation via mannose"/>
    <property type="evidence" value="ECO:0007669"/>
    <property type="project" value="TreeGrafter"/>
</dbReference>
<dbReference type="eggNOG" id="COG2246">
    <property type="taxonomic scope" value="Bacteria"/>
</dbReference>
<feature type="domain" description="Glycosyltransferase 2-like" evidence="9">
    <location>
        <begin position="7"/>
        <end position="171"/>
    </location>
</feature>
<evidence type="ECO:0000313" key="12">
    <source>
        <dbReference type="Proteomes" id="UP000001968"/>
    </source>
</evidence>
<feature type="transmembrane region" description="Helical" evidence="8">
    <location>
        <begin position="236"/>
        <end position="256"/>
    </location>
</feature>
<gene>
    <name evidence="11" type="ordered locus">Swol_2157</name>
</gene>
<keyword evidence="12" id="KW-1185">Reference proteome</keyword>
<comment type="subcellular location">
    <subcellularLocation>
        <location evidence="1">Membrane</location>
        <topology evidence="1">Multi-pass membrane protein</topology>
    </subcellularLocation>
</comment>
<dbReference type="GO" id="GO:0004582">
    <property type="term" value="F:dolichyl-phosphate beta-D-mannosyltransferase activity"/>
    <property type="evidence" value="ECO:0007669"/>
    <property type="project" value="UniProtKB-EC"/>
</dbReference>
<name>Q0AV06_SYNWW</name>
<keyword evidence="7 8" id="KW-0472">Membrane</keyword>
<dbReference type="OrthoDB" id="9807778at2"/>
<feature type="transmembrane region" description="Helical" evidence="8">
    <location>
        <begin position="303"/>
        <end position="323"/>
    </location>
</feature>
<dbReference type="CDD" id="cd06442">
    <property type="entry name" value="DPM1_like"/>
    <property type="match status" value="1"/>
</dbReference>
<evidence type="ECO:0000256" key="1">
    <source>
        <dbReference type="ARBA" id="ARBA00004141"/>
    </source>
</evidence>
<feature type="domain" description="GtrA/DPMS transmembrane" evidence="10">
    <location>
        <begin position="239"/>
        <end position="353"/>
    </location>
</feature>
<reference evidence="12" key="1">
    <citation type="journal article" date="2010" name="Environ. Microbiol.">
        <title>The genome of Syntrophomonas wolfei: new insights into syntrophic metabolism and biohydrogen production.</title>
        <authorList>
            <person name="Sieber J.R."/>
            <person name="Sims D.R."/>
            <person name="Han C."/>
            <person name="Kim E."/>
            <person name="Lykidis A."/>
            <person name="Lapidus A.L."/>
            <person name="McDonnald E."/>
            <person name="Rohlin L."/>
            <person name="Culley D.E."/>
            <person name="Gunsalus R."/>
            <person name="McInerney M.J."/>
        </authorList>
    </citation>
    <scope>NUCLEOTIDE SEQUENCE [LARGE SCALE GENOMIC DNA]</scope>
    <source>
        <strain evidence="12">DSM 2245B / Goettingen</strain>
    </source>
</reference>
<sequence>MKTCRLSIIIPTYNERDNVLRIAEHIGNTLKNSYEIVFVDDSNDDTPEILQYLSKSDPHLRFEHRHKERGLGTAVVRGFEIASGDVIAVMDADLQHPPEVLLSMLKAIESGADIVIPSRFIPGGNDGGLKLHRKIVSATARYIGKALIKKLRPISDSTSGFFMFRKDVIKEAELQPIGWKILIEVLARGKYTRVIEIPYQFQARTAGESKMSAQEQWNYIRHLMRLVKDSPEDRRFFYFSLVGLSGVFVNMLIYFFLTMLNLEVRIAGFCSAFVAMLVNFVLNDKITWAYVKTNSVWSRGSKYIITSLIGIGINVGVLDFFYYQLQFNHLLSNLIGISCAVFWNYTINNLWTWSTAKHNNTIIERWTVQNGCESSVEKTGSKCQYF</sequence>
<dbReference type="Proteomes" id="UP000001968">
    <property type="component" value="Chromosome"/>
</dbReference>
<dbReference type="eggNOG" id="COG0463">
    <property type="taxonomic scope" value="Bacteria"/>
</dbReference>
<evidence type="ECO:0000256" key="7">
    <source>
        <dbReference type="ARBA" id="ARBA00023136"/>
    </source>
</evidence>
<keyword evidence="3 11" id="KW-0328">Glycosyltransferase</keyword>
<dbReference type="InterPro" id="IPR001173">
    <property type="entry name" value="Glyco_trans_2-like"/>
</dbReference>
<dbReference type="GO" id="GO:0006506">
    <property type="term" value="P:GPI anchor biosynthetic process"/>
    <property type="evidence" value="ECO:0007669"/>
    <property type="project" value="TreeGrafter"/>
</dbReference>
<dbReference type="CAZy" id="GT2">
    <property type="family name" value="Glycosyltransferase Family 2"/>
</dbReference>
<dbReference type="Pfam" id="PF04138">
    <property type="entry name" value="GtrA_DPMS_TM"/>
    <property type="match status" value="1"/>
</dbReference>
<dbReference type="STRING" id="335541.Swol_2157"/>
<evidence type="ECO:0000259" key="9">
    <source>
        <dbReference type="Pfam" id="PF00535"/>
    </source>
</evidence>
<keyword evidence="5 8" id="KW-0812">Transmembrane</keyword>
<dbReference type="GO" id="GO:0000271">
    <property type="term" value="P:polysaccharide biosynthetic process"/>
    <property type="evidence" value="ECO:0007669"/>
    <property type="project" value="InterPro"/>
</dbReference>
<dbReference type="HOGENOM" id="CLU_039727_0_0_9"/>
<protein>
    <submittedName>
        <fullName evidence="11">Dolichyl-phosphate beta-D-mannosyltransferase</fullName>
        <ecNumber evidence="11">2.4.1.83</ecNumber>
    </submittedName>
</protein>
<dbReference type="AlphaFoldDB" id="Q0AV06"/>
<evidence type="ECO:0000256" key="8">
    <source>
        <dbReference type="SAM" id="Phobius"/>
    </source>
</evidence>
<accession>Q0AV06</accession>
<dbReference type="GO" id="GO:0006488">
    <property type="term" value="P:dolichol-linked oligosaccharide biosynthetic process"/>
    <property type="evidence" value="ECO:0007669"/>
    <property type="project" value="TreeGrafter"/>
</dbReference>
<dbReference type="InterPro" id="IPR039528">
    <property type="entry name" value="DPM1-like"/>
</dbReference>
<dbReference type="EC" id="2.4.1.83" evidence="11"/>
<evidence type="ECO:0000259" key="10">
    <source>
        <dbReference type="Pfam" id="PF04138"/>
    </source>
</evidence>
<dbReference type="EMBL" id="CP000448">
    <property type="protein sequence ID" value="ABI69448.1"/>
    <property type="molecule type" value="Genomic_DNA"/>
</dbReference>
<comment type="similarity">
    <text evidence="2">Belongs to the glycosyltransferase 2 family.</text>
</comment>
<keyword evidence="6 8" id="KW-1133">Transmembrane helix</keyword>
<dbReference type="KEGG" id="swo:Swol_2157"/>
<dbReference type="Gene3D" id="3.90.550.10">
    <property type="entry name" value="Spore Coat Polysaccharide Biosynthesis Protein SpsA, Chain A"/>
    <property type="match status" value="1"/>
</dbReference>
<evidence type="ECO:0000313" key="11">
    <source>
        <dbReference type="EMBL" id="ABI69448.1"/>
    </source>
</evidence>
<organism evidence="11 12">
    <name type="scientific">Syntrophomonas wolfei subsp. wolfei (strain DSM 2245B / Goettingen)</name>
    <dbReference type="NCBI Taxonomy" id="335541"/>
    <lineage>
        <taxon>Bacteria</taxon>
        <taxon>Bacillati</taxon>
        <taxon>Bacillota</taxon>
        <taxon>Clostridia</taxon>
        <taxon>Eubacteriales</taxon>
        <taxon>Syntrophomonadaceae</taxon>
        <taxon>Syntrophomonas</taxon>
    </lineage>
</organism>